<dbReference type="InterPro" id="IPR037883">
    <property type="entry name" value="Knr4/Smi1-like_sf"/>
</dbReference>
<protein>
    <recommendedName>
        <fullName evidence="3">SMI1/KNR4 family protein</fullName>
    </recommendedName>
</protein>
<comment type="caution">
    <text evidence="1">The sequence shown here is derived from an EMBL/GenBank/DDBJ whole genome shotgun (WGS) entry which is preliminary data.</text>
</comment>
<sequence length="209" mass="22549">MQPAADPSPWTELVQALTASGLADQVCSSPADASWRRDGALPDDAPSAAQFEALLPQAYRTFVAAHGYPLLAVPAELHYGFAFLPPLAARQVSTLIADEERDFAEVRAARRAGQYTWRYVMFAGWNFADGDGWAFGVDPEAEDDAEPVVWLLEGGVVTENVGTFQQWLAERAADVRRRVGALDADALAEAAAWEGDYADGAQDLEGFDG</sequence>
<accession>A0ABW7CZ84</accession>
<dbReference type="SUPFAM" id="SSF160631">
    <property type="entry name" value="SMI1/KNR4-like"/>
    <property type="match status" value="1"/>
</dbReference>
<reference evidence="1 2" key="1">
    <citation type="submission" date="2024-09" db="EMBL/GenBank/DDBJ databases">
        <authorList>
            <consortium name="All-Russian atlas of soil microorganisms"/>
            <consortium name="as a basis for the search for new antimicrobial producers and enzymes with unique properties"/>
            <person name="Sokolova E.A."/>
            <person name="Voronina E.N."/>
        </authorList>
    </citation>
    <scope>NUCLEOTIDE SEQUENCE [LARGE SCALE GENOMIC DNA]</scope>
    <source>
        <strain evidence="1 2">AF-22b-331.1</strain>
    </source>
</reference>
<evidence type="ECO:0008006" key="3">
    <source>
        <dbReference type="Google" id="ProtNLM"/>
    </source>
</evidence>
<dbReference type="RefSeq" id="WP_394163198.1">
    <property type="nucleotide sequence ID" value="NZ_JBHGCJ010000006.1"/>
</dbReference>
<gene>
    <name evidence="1" type="ORF">ACEU0G_003534</name>
</gene>
<dbReference type="Proteomes" id="UP001605261">
    <property type="component" value="Unassembled WGS sequence"/>
</dbReference>
<organism evidence="1 2">
    <name type="scientific">Stenotrophomonas nematodicola</name>
    <dbReference type="NCBI Taxonomy" id="2656746"/>
    <lineage>
        <taxon>Bacteria</taxon>
        <taxon>Pseudomonadati</taxon>
        <taxon>Pseudomonadota</taxon>
        <taxon>Gammaproteobacteria</taxon>
        <taxon>Lysobacterales</taxon>
        <taxon>Lysobacteraceae</taxon>
        <taxon>Stenotrophomonas</taxon>
    </lineage>
</organism>
<keyword evidence="2" id="KW-1185">Reference proteome</keyword>
<evidence type="ECO:0000313" key="2">
    <source>
        <dbReference type="Proteomes" id="UP001605261"/>
    </source>
</evidence>
<dbReference type="EMBL" id="JBHGCJ010000006">
    <property type="protein sequence ID" value="MFG6109521.1"/>
    <property type="molecule type" value="Genomic_DNA"/>
</dbReference>
<name>A0ABW7CZ84_9GAMM</name>
<evidence type="ECO:0000313" key="1">
    <source>
        <dbReference type="EMBL" id="MFG6109521.1"/>
    </source>
</evidence>
<proteinExistence type="predicted"/>